<evidence type="ECO:0000259" key="1">
    <source>
        <dbReference type="PROSITE" id="PS50090"/>
    </source>
</evidence>
<dbReference type="AlphaFoldDB" id="A0AAD5K105"/>
<reference evidence="2" key="1">
    <citation type="journal article" date="2022" name="IScience">
        <title>Evolution of zygomycete secretomes and the origins of terrestrial fungal ecologies.</title>
        <authorList>
            <person name="Chang Y."/>
            <person name="Wang Y."/>
            <person name="Mondo S."/>
            <person name="Ahrendt S."/>
            <person name="Andreopoulos W."/>
            <person name="Barry K."/>
            <person name="Beard J."/>
            <person name="Benny G.L."/>
            <person name="Blankenship S."/>
            <person name="Bonito G."/>
            <person name="Cuomo C."/>
            <person name="Desiro A."/>
            <person name="Gervers K.A."/>
            <person name="Hundley H."/>
            <person name="Kuo A."/>
            <person name="LaButti K."/>
            <person name="Lang B.F."/>
            <person name="Lipzen A."/>
            <person name="O'Donnell K."/>
            <person name="Pangilinan J."/>
            <person name="Reynolds N."/>
            <person name="Sandor L."/>
            <person name="Smith M.E."/>
            <person name="Tsang A."/>
            <person name="Grigoriev I.V."/>
            <person name="Stajich J.E."/>
            <person name="Spatafora J.W."/>
        </authorList>
    </citation>
    <scope>NUCLEOTIDE SEQUENCE</scope>
    <source>
        <strain evidence="2">RSA 2281</strain>
    </source>
</reference>
<organism evidence="2 3">
    <name type="scientific">Phascolomyces articulosus</name>
    <dbReference type="NCBI Taxonomy" id="60185"/>
    <lineage>
        <taxon>Eukaryota</taxon>
        <taxon>Fungi</taxon>
        <taxon>Fungi incertae sedis</taxon>
        <taxon>Mucoromycota</taxon>
        <taxon>Mucoromycotina</taxon>
        <taxon>Mucoromycetes</taxon>
        <taxon>Mucorales</taxon>
        <taxon>Lichtheimiaceae</taxon>
        <taxon>Phascolomyces</taxon>
    </lineage>
</organism>
<proteinExistence type="predicted"/>
<protein>
    <recommendedName>
        <fullName evidence="1">Myb-like domain-containing protein</fullName>
    </recommendedName>
</protein>
<evidence type="ECO:0000313" key="2">
    <source>
        <dbReference type="EMBL" id="KAI9264185.1"/>
    </source>
</evidence>
<feature type="domain" description="Myb-like" evidence="1">
    <location>
        <begin position="42"/>
        <end position="91"/>
    </location>
</feature>
<accession>A0AAD5K105</accession>
<comment type="caution">
    <text evidence="2">The sequence shown here is derived from an EMBL/GenBank/DDBJ whole genome shotgun (WGS) entry which is preliminary data.</text>
</comment>
<dbReference type="EMBL" id="JAIXMP010000012">
    <property type="protein sequence ID" value="KAI9264185.1"/>
    <property type="molecule type" value="Genomic_DNA"/>
</dbReference>
<sequence length="112" mass="13994">MKHGVNPAVILLKRYKRTFSTHSSQMRIMRTLKDKHKIYLDRPLNHRELWDKKQHDALISMRCRRRNDWNKIAKRLCRTVKACQDKFQRIKSYYKEYDTRRQRISYINKKKW</sequence>
<keyword evidence="3" id="KW-1185">Reference proteome</keyword>
<evidence type="ECO:0000313" key="3">
    <source>
        <dbReference type="Proteomes" id="UP001209540"/>
    </source>
</evidence>
<dbReference type="PROSITE" id="PS50090">
    <property type="entry name" value="MYB_LIKE"/>
    <property type="match status" value="1"/>
</dbReference>
<dbReference type="Proteomes" id="UP001209540">
    <property type="component" value="Unassembled WGS sequence"/>
</dbReference>
<gene>
    <name evidence="2" type="ORF">BDA99DRAFT_559476</name>
</gene>
<dbReference type="InterPro" id="IPR001005">
    <property type="entry name" value="SANT/Myb"/>
</dbReference>
<dbReference type="Pfam" id="PF13921">
    <property type="entry name" value="Myb_DNA-bind_6"/>
    <property type="match status" value="1"/>
</dbReference>
<name>A0AAD5K105_9FUNG</name>
<reference evidence="2" key="2">
    <citation type="submission" date="2023-02" db="EMBL/GenBank/DDBJ databases">
        <authorList>
            <consortium name="DOE Joint Genome Institute"/>
            <person name="Mondo S.J."/>
            <person name="Chang Y."/>
            <person name="Wang Y."/>
            <person name="Ahrendt S."/>
            <person name="Andreopoulos W."/>
            <person name="Barry K."/>
            <person name="Beard J."/>
            <person name="Benny G.L."/>
            <person name="Blankenship S."/>
            <person name="Bonito G."/>
            <person name="Cuomo C."/>
            <person name="Desiro A."/>
            <person name="Gervers K.A."/>
            <person name="Hundley H."/>
            <person name="Kuo A."/>
            <person name="LaButti K."/>
            <person name="Lang B.F."/>
            <person name="Lipzen A."/>
            <person name="O'Donnell K."/>
            <person name="Pangilinan J."/>
            <person name="Reynolds N."/>
            <person name="Sandor L."/>
            <person name="Smith M.W."/>
            <person name="Tsang A."/>
            <person name="Grigoriev I.V."/>
            <person name="Stajich J.E."/>
            <person name="Spatafora J.W."/>
        </authorList>
    </citation>
    <scope>NUCLEOTIDE SEQUENCE</scope>
    <source>
        <strain evidence="2">RSA 2281</strain>
    </source>
</reference>
<dbReference type="SUPFAM" id="SSF46689">
    <property type="entry name" value="Homeodomain-like"/>
    <property type="match status" value="1"/>
</dbReference>
<dbReference type="InterPro" id="IPR009057">
    <property type="entry name" value="Homeodomain-like_sf"/>
</dbReference>